<accession>A0A2C9DBH1</accession>
<dbReference type="KEGG" id="hdi:HDIA_3414"/>
<gene>
    <name evidence="4" type="primary">dan</name>
    <name evidence="4" type="ORF">HDIA_3414</name>
</gene>
<feature type="binding site" description="via carbamate group" evidence="1">
    <location>
        <position position="166"/>
    </location>
    <ligand>
        <name>Zn(2+)</name>
        <dbReference type="ChEBI" id="CHEBI:29105"/>
        <label>1</label>
    </ligand>
</feature>
<dbReference type="GO" id="GO:0019213">
    <property type="term" value="F:deacetylase activity"/>
    <property type="evidence" value="ECO:0007669"/>
    <property type="project" value="InterPro"/>
</dbReference>
<dbReference type="Proteomes" id="UP000223606">
    <property type="component" value="Chromosome 1"/>
</dbReference>
<evidence type="ECO:0000256" key="2">
    <source>
        <dbReference type="PIRSR" id="PIRSR039004-2"/>
    </source>
</evidence>
<dbReference type="InterPro" id="IPR013108">
    <property type="entry name" value="Amidohydro_3"/>
</dbReference>
<dbReference type="PANTHER" id="PTHR42717">
    <property type="entry name" value="DIHYDROOROTASE-RELATED"/>
    <property type="match status" value="1"/>
</dbReference>
<dbReference type="EC" id="3.5.1.81" evidence="4"/>
<evidence type="ECO:0000259" key="3">
    <source>
        <dbReference type="Pfam" id="PF07969"/>
    </source>
</evidence>
<dbReference type="RefSeq" id="WP_099557277.1">
    <property type="nucleotide sequence ID" value="NZ_LT960614.1"/>
</dbReference>
<dbReference type="PIRSF" id="PIRSF039004">
    <property type="entry name" value="ADE_EF_0837"/>
    <property type="match status" value="1"/>
</dbReference>
<dbReference type="AlphaFoldDB" id="A0A2C9DBH1"/>
<dbReference type="OrthoDB" id="9796020at2"/>
<dbReference type="PANTHER" id="PTHR42717:SF1">
    <property type="entry name" value="IMIDAZOLONEPROPIONASE AND RELATED AMIDOHYDROLASES"/>
    <property type="match status" value="1"/>
</dbReference>
<keyword evidence="1" id="KW-0862">Zinc</keyword>
<reference evidence="5" key="1">
    <citation type="submission" date="2017-09" db="EMBL/GenBank/DDBJ databases">
        <title>Genome sequence of Nannocystis excedens DSM 71.</title>
        <authorList>
            <person name="Blom J."/>
        </authorList>
    </citation>
    <scope>NUCLEOTIDE SEQUENCE [LARGE SCALE GENOMIC DNA]</scope>
    <source>
        <strain evidence="5">type strain: E19</strain>
    </source>
</reference>
<dbReference type="SUPFAM" id="SSF51556">
    <property type="entry name" value="Metallo-dependent hydrolases"/>
    <property type="match status" value="1"/>
</dbReference>
<feature type="binding site" evidence="1">
    <location>
        <position position="234"/>
    </location>
    <ligand>
        <name>Zn(2+)</name>
        <dbReference type="ChEBI" id="CHEBI:29105"/>
        <label>2</label>
    </ligand>
</feature>
<feature type="domain" description="Amidohydrolase 3" evidence="3">
    <location>
        <begin position="336"/>
        <end position="380"/>
    </location>
</feature>
<keyword evidence="4" id="KW-0378">Hydrolase</keyword>
<name>A0A2C9DBH1_9HYPH</name>
<dbReference type="InterPro" id="IPR020043">
    <property type="entry name" value="Deacetylase_Atu3266-like"/>
</dbReference>
<feature type="binding site" evidence="1">
    <location>
        <position position="199"/>
    </location>
    <ligand>
        <name>Zn(2+)</name>
        <dbReference type="ChEBI" id="CHEBI:29105"/>
        <label>2</label>
    </ligand>
</feature>
<feature type="binding site" evidence="1">
    <location>
        <position position="293"/>
    </location>
    <ligand>
        <name>Zn(2+)</name>
        <dbReference type="ChEBI" id="CHEBI:29105"/>
        <label>1</label>
    </ligand>
</feature>
<evidence type="ECO:0000313" key="5">
    <source>
        <dbReference type="Proteomes" id="UP000223606"/>
    </source>
</evidence>
<keyword evidence="1" id="KW-0479">Metal-binding</keyword>
<evidence type="ECO:0000313" key="4">
    <source>
        <dbReference type="EMBL" id="SON56955.1"/>
    </source>
</evidence>
<feature type="binding site" description="via carbamate group" evidence="1">
    <location>
        <position position="166"/>
    </location>
    <ligand>
        <name>Zn(2+)</name>
        <dbReference type="ChEBI" id="CHEBI:29105"/>
        <label>2</label>
    </ligand>
</feature>
<feature type="modified residue" description="N6-carboxylysine" evidence="2">
    <location>
        <position position="166"/>
    </location>
</feature>
<feature type="binding site" evidence="1">
    <location>
        <position position="69"/>
    </location>
    <ligand>
        <name>Zn(2+)</name>
        <dbReference type="ChEBI" id="CHEBI:29105"/>
        <label>1</label>
    </ligand>
</feature>
<keyword evidence="5" id="KW-1185">Reference proteome</keyword>
<dbReference type="Pfam" id="PF07969">
    <property type="entry name" value="Amidohydro_3"/>
    <property type="match status" value="1"/>
</dbReference>
<proteinExistence type="predicted"/>
<dbReference type="NCBIfam" id="NF006689">
    <property type="entry name" value="PRK09237.1"/>
    <property type="match status" value="1"/>
</dbReference>
<dbReference type="GO" id="GO:0046872">
    <property type="term" value="F:metal ion binding"/>
    <property type="evidence" value="ECO:0007669"/>
    <property type="project" value="UniProtKB-KW"/>
</dbReference>
<dbReference type="InterPro" id="IPR032466">
    <property type="entry name" value="Metal_Hydrolase"/>
</dbReference>
<dbReference type="SUPFAM" id="SSF51338">
    <property type="entry name" value="Composite domain of metallo-dependent hydrolases"/>
    <property type="match status" value="1"/>
</dbReference>
<feature type="binding site" evidence="1">
    <location>
        <position position="67"/>
    </location>
    <ligand>
        <name>Zn(2+)</name>
        <dbReference type="ChEBI" id="CHEBI:29105"/>
        <label>1</label>
    </ligand>
</feature>
<dbReference type="GO" id="GO:0047420">
    <property type="term" value="F:N-acyl-D-amino-acid deacylase activity"/>
    <property type="evidence" value="ECO:0007669"/>
    <property type="project" value="UniProtKB-EC"/>
</dbReference>
<evidence type="ECO:0000256" key="1">
    <source>
        <dbReference type="PIRSR" id="PIRSR039004-1"/>
    </source>
</evidence>
<dbReference type="InterPro" id="IPR011059">
    <property type="entry name" value="Metal-dep_hydrolase_composite"/>
</dbReference>
<organism evidence="4 5">
    <name type="scientific">Hartmannibacter diazotrophicus</name>
    <dbReference type="NCBI Taxonomy" id="1482074"/>
    <lineage>
        <taxon>Bacteria</taxon>
        <taxon>Pseudomonadati</taxon>
        <taxon>Pseudomonadota</taxon>
        <taxon>Alphaproteobacteria</taxon>
        <taxon>Hyphomicrobiales</taxon>
        <taxon>Pleomorphomonadaceae</taxon>
        <taxon>Hartmannibacter</taxon>
    </lineage>
</organism>
<protein>
    <submittedName>
        <fullName evidence="4">D-aminoacylase</fullName>
        <ecNumber evidence="4">3.5.1.81</ecNumber>
    </submittedName>
</protein>
<dbReference type="Gene3D" id="2.30.40.10">
    <property type="entry name" value="Urease, subunit C, domain 1"/>
    <property type="match status" value="1"/>
</dbReference>
<dbReference type="Gene3D" id="3.20.20.140">
    <property type="entry name" value="Metal-dependent hydrolases"/>
    <property type="match status" value="1"/>
</dbReference>
<dbReference type="EMBL" id="LT960614">
    <property type="protein sequence ID" value="SON56955.1"/>
    <property type="molecule type" value="Genomic_DNA"/>
</dbReference>
<sequence length="421" mass="45265">MSDSLPFDAVLLGGTLIDPAAKRNGRFDVGVRDGKIAAIEPDLSAAPAKETIDVTGKLVLPGMIDTHAHVYEHVTGKFGLNPDMVGVQSAVTTLVDQGGPSCMTIGGYRHHVAAKAKTRLLCFISCYLVGGLEGHLYPDLYGPTGVNIEHTVRVAKENLDIVKGIKAHAEIGGQSRWGLEVIKTGKEMSRQTGLPLYIHLGQLWPSVEEGPVPDADELIRELVPIMDEGDIMAHPFTRHPGGFVSEEGEVHPIVFEAVKRGVRVDVGHGSHFSFAVAKKVIDSGIKPFTLGADLHGYNVRVPQQGMKNEERSASPFFGIAPFNLTVAMTELLTLGMTLEEVVATVTANPATMLRMEDEIGTLKPGLAADISVLEINEGKFKLFDNSGVEVVTDRLIRPVFCLKDGERFDAVSPLIPDAIAA</sequence>